<dbReference type="EMBL" id="MJIE01000002">
    <property type="protein sequence ID" value="OLR53532.1"/>
    <property type="molecule type" value="Genomic_DNA"/>
</dbReference>
<dbReference type="RefSeq" id="WP_075715245.1">
    <property type="nucleotide sequence ID" value="NZ_MJIE01000002.1"/>
</dbReference>
<feature type="domain" description="Transcobalamin-like C-terminal" evidence="1">
    <location>
        <begin position="123"/>
        <end position="181"/>
    </location>
</feature>
<dbReference type="Gene3D" id="2.170.130.30">
    <property type="match status" value="1"/>
</dbReference>
<evidence type="ECO:0000259" key="1">
    <source>
        <dbReference type="Pfam" id="PF14478"/>
    </source>
</evidence>
<dbReference type="STRING" id="1261640.BHK98_00065"/>
<evidence type="ECO:0000313" key="2">
    <source>
        <dbReference type="EMBL" id="OLR53532.1"/>
    </source>
</evidence>
<dbReference type="Pfam" id="PF14478">
    <property type="entry name" value="DUF4430"/>
    <property type="match status" value="1"/>
</dbReference>
<dbReference type="InterPro" id="IPR027954">
    <property type="entry name" value="Transcobalamin-like_C"/>
</dbReference>
<gene>
    <name evidence="2" type="ORF">BHK98_00065</name>
</gene>
<dbReference type="Proteomes" id="UP000187404">
    <property type="component" value="Unassembled WGS sequence"/>
</dbReference>
<name>A0A1Q9JCD0_9FIRM</name>
<evidence type="ECO:0000313" key="3">
    <source>
        <dbReference type="Proteomes" id="UP000187404"/>
    </source>
</evidence>
<dbReference type="AlphaFoldDB" id="A0A1Q9JCD0"/>
<accession>A0A1Q9JCD0</accession>
<organism evidence="2 3">
    <name type="scientific">Hornefia porci</name>
    <dbReference type="NCBI Taxonomy" id="2652292"/>
    <lineage>
        <taxon>Bacteria</taxon>
        <taxon>Bacillati</taxon>
        <taxon>Bacillota</taxon>
        <taxon>Clostridia</taxon>
        <taxon>Peptostreptococcales</taxon>
        <taxon>Anaerovoracaceae</taxon>
        <taxon>Hornefia</taxon>
    </lineage>
</organism>
<sequence>MENPDGGNDNDYRRFNSSEPSVIADSNLLVSKPEYDTEVTVDSYLTHEVYGKYFVKARKDGDKDAMSLFAGLYRQHAEATMTVRGEKGADPNPDAGVSVSFRLLGQKGETLLNLRTVSVKKNASAFDVLTKALKENGYSYTGSSSYISAITTPSGKVLAQKEAGDNSGWMYKVNGELTDKHSGK</sequence>
<comment type="caution">
    <text evidence="2">The sequence shown here is derived from an EMBL/GenBank/DDBJ whole genome shotgun (WGS) entry which is preliminary data.</text>
</comment>
<protein>
    <recommendedName>
        <fullName evidence="1">Transcobalamin-like C-terminal domain-containing protein</fullName>
    </recommendedName>
</protein>
<proteinExistence type="predicted"/>
<keyword evidence="3" id="KW-1185">Reference proteome</keyword>
<reference evidence="2 3" key="1">
    <citation type="journal article" date="2016" name="Appl. Environ. Microbiol.">
        <title>Function and Phylogeny of Bacterial Butyryl Coenzyme A:Acetate Transferases and Their Diversity in the Proximal Colon of Swine.</title>
        <authorList>
            <person name="Trachsel J."/>
            <person name="Bayles D.O."/>
            <person name="Looft T."/>
            <person name="Levine U.Y."/>
            <person name="Allen H.K."/>
        </authorList>
    </citation>
    <scope>NUCLEOTIDE SEQUENCE [LARGE SCALE GENOMIC DNA]</scope>
    <source>
        <strain evidence="2 3">68-3-10</strain>
    </source>
</reference>
<dbReference type="OrthoDB" id="1999899at2"/>